<keyword evidence="1" id="KW-1133">Transmembrane helix</keyword>
<feature type="transmembrane region" description="Helical" evidence="1">
    <location>
        <begin position="163"/>
        <end position="186"/>
    </location>
</feature>
<feature type="transmembrane region" description="Helical" evidence="1">
    <location>
        <begin position="131"/>
        <end position="151"/>
    </location>
</feature>
<protein>
    <recommendedName>
        <fullName evidence="3">Glycerophosphoryl diester phosphodiesterase membrane domain-containing protein</fullName>
    </recommendedName>
</protein>
<evidence type="ECO:0008006" key="3">
    <source>
        <dbReference type="Google" id="ProtNLM"/>
    </source>
</evidence>
<feature type="transmembrane region" description="Helical" evidence="1">
    <location>
        <begin position="212"/>
        <end position="236"/>
    </location>
</feature>
<dbReference type="EMBL" id="AMFJ01000164">
    <property type="protein sequence ID" value="EKE29483.1"/>
    <property type="molecule type" value="Genomic_DNA"/>
</dbReference>
<proteinExistence type="predicted"/>
<organism evidence="2">
    <name type="scientific">uncultured bacterium</name>
    <name type="common">gcode 4</name>
    <dbReference type="NCBI Taxonomy" id="1234023"/>
    <lineage>
        <taxon>Bacteria</taxon>
        <taxon>environmental samples</taxon>
    </lineage>
</organism>
<name>K2G2Q1_9BACT</name>
<accession>K2G2Q1</accession>
<feature type="transmembrane region" description="Helical" evidence="1">
    <location>
        <begin position="248"/>
        <end position="268"/>
    </location>
</feature>
<feature type="transmembrane region" description="Helical" evidence="1">
    <location>
        <begin position="24"/>
        <end position="47"/>
    </location>
</feature>
<keyword evidence="1" id="KW-0472">Membrane</keyword>
<sequence>MKTNIVIPSWELVNHANVIKKFNFIPSLLSTIYLSVIVLYQVAYSYIMIFQKKDEFFSLVINFIHQSYFIEVVIWAIIWLLLYLLLQPIAEAWIIFMIDAFSKNDESKQKISYWTSQWLLNFLPLFEFHNFMWLFRLLSIVTFYFLLLRVFGQEYAIPISVIMWFYLVFAVWINLLFVYTKFFIIFEKKTVFEAVSSSISMSLNNMEITLKLFYTLFLVYARVIISIVVFTIFPLIFSALFAYVSTQIFFVVWTTIILIIFAAFLLFISHLNSVLEIFVEALWYNAFMENKKNSPDEEE</sequence>
<keyword evidence="1" id="KW-0812">Transmembrane</keyword>
<feature type="transmembrane region" description="Helical" evidence="1">
    <location>
        <begin position="68"/>
        <end position="86"/>
    </location>
</feature>
<comment type="caution">
    <text evidence="2">The sequence shown here is derived from an EMBL/GenBank/DDBJ whole genome shotgun (WGS) entry which is preliminary data.</text>
</comment>
<evidence type="ECO:0000313" key="2">
    <source>
        <dbReference type="EMBL" id="EKE29483.1"/>
    </source>
</evidence>
<reference evidence="2" key="1">
    <citation type="journal article" date="2012" name="Science">
        <title>Fermentation, hydrogen, and sulfur metabolism in multiple uncultivated bacterial phyla.</title>
        <authorList>
            <person name="Wrighton K.C."/>
            <person name="Thomas B.C."/>
            <person name="Sharon I."/>
            <person name="Miller C.S."/>
            <person name="Castelle C.J."/>
            <person name="VerBerkmoes N.C."/>
            <person name="Wilkins M.J."/>
            <person name="Hettich R.L."/>
            <person name="Lipton M.S."/>
            <person name="Williams K.H."/>
            <person name="Long P.E."/>
            <person name="Banfield J.F."/>
        </authorList>
    </citation>
    <scope>NUCLEOTIDE SEQUENCE [LARGE SCALE GENOMIC DNA]</scope>
</reference>
<dbReference type="AlphaFoldDB" id="K2G2Q1"/>
<evidence type="ECO:0000256" key="1">
    <source>
        <dbReference type="SAM" id="Phobius"/>
    </source>
</evidence>
<gene>
    <name evidence="2" type="ORF">ACD_2C00164G0004</name>
</gene>